<dbReference type="GO" id="GO:0022857">
    <property type="term" value="F:transmembrane transporter activity"/>
    <property type="evidence" value="ECO:0007669"/>
    <property type="project" value="InterPro"/>
</dbReference>
<evidence type="ECO:0000256" key="1">
    <source>
        <dbReference type="ARBA" id="ARBA00004651"/>
    </source>
</evidence>
<keyword evidence="4 6" id="KW-1133">Transmembrane helix</keyword>
<dbReference type="GO" id="GO:0005886">
    <property type="term" value="C:plasma membrane"/>
    <property type="evidence" value="ECO:0007669"/>
    <property type="project" value="UniProtKB-SubCell"/>
</dbReference>
<dbReference type="PROSITE" id="PS50850">
    <property type="entry name" value="MFS"/>
    <property type="match status" value="1"/>
</dbReference>
<dbReference type="Proteomes" id="UP000242704">
    <property type="component" value="Unassembled WGS sequence"/>
</dbReference>
<evidence type="ECO:0000313" key="8">
    <source>
        <dbReference type="EMBL" id="PTG16988.1"/>
    </source>
</evidence>
<evidence type="ECO:0000256" key="5">
    <source>
        <dbReference type="ARBA" id="ARBA00023136"/>
    </source>
</evidence>
<comment type="subcellular location">
    <subcellularLocation>
        <location evidence="1">Cell membrane</location>
        <topology evidence="1">Multi-pass membrane protein</topology>
    </subcellularLocation>
</comment>
<evidence type="ECO:0000313" key="9">
    <source>
        <dbReference type="Proteomes" id="UP000242704"/>
    </source>
</evidence>
<proteinExistence type="predicted"/>
<feature type="transmembrane region" description="Helical" evidence="6">
    <location>
        <begin position="76"/>
        <end position="93"/>
    </location>
</feature>
<evidence type="ECO:0000259" key="7">
    <source>
        <dbReference type="PROSITE" id="PS50850"/>
    </source>
</evidence>
<evidence type="ECO:0000256" key="6">
    <source>
        <dbReference type="SAM" id="Phobius"/>
    </source>
</evidence>
<feature type="transmembrane region" description="Helical" evidence="6">
    <location>
        <begin position="45"/>
        <end position="64"/>
    </location>
</feature>
<keyword evidence="2" id="KW-0813">Transport</keyword>
<dbReference type="EMBL" id="PZBZ01000003">
    <property type="protein sequence ID" value="PTG16988.1"/>
    <property type="molecule type" value="Genomic_DNA"/>
</dbReference>
<dbReference type="InterPro" id="IPR011701">
    <property type="entry name" value="MFS"/>
</dbReference>
<dbReference type="Pfam" id="PF07690">
    <property type="entry name" value="MFS_1"/>
    <property type="match status" value="1"/>
</dbReference>
<dbReference type="PANTHER" id="PTHR23531:SF1">
    <property type="entry name" value="QUINOLENE RESISTANCE PROTEIN NORA"/>
    <property type="match status" value="1"/>
</dbReference>
<feature type="transmembrane region" description="Helical" evidence="6">
    <location>
        <begin position="135"/>
        <end position="156"/>
    </location>
</feature>
<evidence type="ECO:0000256" key="4">
    <source>
        <dbReference type="ARBA" id="ARBA00022989"/>
    </source>
</evidence>
<dbReference type="SUPFAM" id="SSF103473">
    <property type="entry name" value="MFS general substrate transporter"/>
    <property type="match status" value="1"/>
</dbReference>
<feature type="transmembrane region" description="Helical" evidence="6">
    <location>
        <begin position="362"/>
        <end position="380"/>
    </location>
</feature>
<sequence>MNAQLWSKPFIFVTGINFLMYLIHYTLIVTVASYTMAEFHAPESLGGLAAGIFIIGMLLGRLGTGRIIDSLRPKQLIMFGIVFSIVTIGLYFLTQSLTLLLIVRFLHGGAFGIASTATGTYASRIVPDVKKGEGLGYYALSVTMASALGPFLGIVFNQTMGFASIFIMSTLVIIIALGLSFGLTDLPSTLNKEDHERPKGLSAFFQKEALPMSFVIVLVGMAYSSVLSFLTIYAETINLSTAASFFFVVFAIFTFVTRPFTGKTFDYYGPNVIVYPVLVAFALGLVFLSLTHGPVLLYLAAGLIGIGYGTIVPSGQTIVIQQSPKEKMGLATSTFFIFLDFGAGIGPFILGALIPFTGYRMLYLLMAMIGVFAIIGYFFAHGKSASKRHISSSNE</sequence>
<feature type="transmembrane region" description="Helical" evidence="6">
    <location>
        <begin position="296"/>
        <end position="314"/>
    </location>
</feature>
<dbReference type="Gene3D" id="1.20.1250.20">
    <property type="entry name" value="MFS general substrate transporter like domains"/>
    <property type="match status" value="1"/>
</dbReference>
<dbReference type="CDD" id="cd17489">
    <property type="entry name" value="MFS_YfcJ_like"/>
    <property type="match status" value="1"/>
</dbReference>
<feature type="transmembrane region" description="Helical" evidence="6">
    <location>
        <begin position="335"/>
        <end position="356"/>
    </location>
</feature>
<comment type="caution">
    <text evidence="8">The sequence shown here is derived from an EMBL/GenBank/DDBJ whole genome shotgun (WGS) entry which is preliminary data.</text>
</comment>
<protein>
    <submittedName>
        <fullName evidence="8">MFS transporter</fullName>
    </submittedName>
</protein>
<dbReference type="InterPro" id="IPR052714">
    <property type="entry name" value="MFS_Exporter"/>
</dbReference>
<evidence type="ECO:0000256" key="3">
    <source>
        <dbReference type="ARBA" id="ARBA00022692"/>
    </source>
</evidence>
<feature type="transmembrane region" description="Helical" evidence="6">
    <location>
        <begin position="272"/>
        <end position="290"/>
    </location>
</feature>
<dbReference type="AlphaFoldDB" id="A0AAE5W9F3"/>
<dbReference type="InterPro" id="IPR036259">
    <property type="entry name" value="MFS_trans_sf"/>
</dbReference>
<feature type="transmembrane region" description="Helical" evidence="6">
    <location>
        <begin position="162"/>
        <end position="188"/>
    </location>
</feature>
<organism evidence="8 9">
    <name type="scientific">Staphylococcus chromogenes</name>
    <name type="common">Staphylococcus hyicus subsp. chromogenes</name>
    <dbReference type="NCBI Taxonomy" id="46126"/>
    <lineage>
        <taxon>Bacteria</taxon>
        <taxon>Bacillati</taxon>
        <taxon>Bacillota</taxon>
        <taxon>Bacilli</taxon>
        <taxon>Bacillales</taxon>
        <taxon>Staphylococcaceae</taxon>
        <taxon>Staphylococcus</taxon>
    </lineage>
</organism>
<keyword evidence="5 6" id="KW-0472">Membrane</keyword>
<name>A0AAE5W9F3_STACR</name>
<feature type="transmembrane region" description="Helical" evidence="6">
    <location>
        <begin position="12"/>
        <end position="33"/>
    </location>
</feature>
<accession>A0AAE5W9F3</accession>
<feature type="transmembrane region" description="Helical" evidence="6">
    <location>
        <begin position="239"/>
        <end position="260"/>
    </location>
</feature>
<dbReference type="PANTHER" id="PTHR23531">
    <property type="entry name" value="QUINOLENE RESISTANCE PROTEIN NORA"/>
    <property type="match status" value="1"/>
</dbReference>
<keyword evidence="3 6" id="KW-0812">Transmembrane</keyword>
<feature type="transmembrane region" description="Helical" evidence="6">
    <location>
        <begin position="99"/>
        <end position="123"/>
    </location>
</feature>
<dbReference type="RefSeq" id="WP_107360442.1">
    <property type="nucleotide sequence ID" value="NZ_JBOZQT010000004.1"/>
</dbReference>
<feature type="transmembrane region" description="Helical" evidence="6">
    <location>
        <begin position="209"/>
        <end position="233"/>
    </location>
</feature>
<reference evidence="8 9" key="1">
    <citation type="journal article" date="2016" name="Front. Microbiol.">
        <title>Comprehensive Phylogenetic Analysis of Bovine Non-aureus Staphylococci Species Based on Whole-Genome Sequencing.</title>
        <authorList>
            <person name="Naushad S."/>
            <person name="Barkema H.W."/>
            <person name="Luby C."/>
            <person name="Condas L.A."/>
            <person name="Nobrega D.B."/>
            <person name="Carson D.A."/>
            <person name="De Buck J."/>
        </authorList>
    </citation>
    <scope>NUCLEOTIDE SEQUENCE [LARGE SCALE GENOMIC DNA]</scope>
    <source>
        <strain evidence="8 9">SNUC 505</strain>
    </source>
</reference>
<dbReference type="InterPro" id="IPR020846">
    <property type="entry name" value="MFS_dom"/>
</dbReference>
<gene>
    <name evidence="8" type="ORF">BU653_00980</name>
</gene>
<evidence type="ECO:0000256" key="2">
    <source>
        <dbReference type="ARBA" id="ARBA00022448"/>
    </source>
</evidence>
<feature type="domain" description="Major facilitator superfamily (MFS) profile" evidence="7">
    <location>
        <begin position="10"/>
        <end position="385"/>
    </location>
</feature>